<keyword evidence="2" id="KW-1185">Reference proteome</keyword>
<protein>
    <submittedName>
        <fullName evidence="1">6932_t:CDS:1</fullName>
    </submittedName>
</protein>
<reference evidence="1" key="1">
    <citation type="submission" date="2021-06" db="EMBL/GenBank/DDBJ databases">
        <authorList>
            <person name="Kallberg Y."/>
            <person name="Tangrot J."/>
            <person name="Rosling A."/>
        </authorList>
    </citation>
    <scope>NUCLEOTIDE SEQUENCE</scope>
    <source>
        <strain evidence="1">FL966</strain>
    </source>
</reference>
<evidence type="ECO:0000313" key="2">
    <source>
        <dbReference type="Proteomes" id="UP000789759"/>
    </source>
</evidence>
<evidence type="ECO:0000313" key="1">
    <source>
        <dbReference type="EMBL" id="CAG8763483.1"/>
    </source>
</evidence>
<dbReference type="Proteomes" id="UP000789759">
    <property type="component" value="Unassembled WGS sequence"/>
</dbReference>
<accession>A0A9N9J413</accession>
<comment type="caution">
    <text evidence="1">The sequence shown here is derived from an EMBL/GenBank/DDBJ whole genome shotgun (WGS) entry which is preliminary data.</text>
</comment>
<dbReference type="PANTHER" id="PTHR35871:SF1">
    <property type="entry name" value="CXC1-LIKE CYSTEINE CLUSTER ASSOCIATED WITH KDZ TRANSPOSASES DOMAIN-CONTAINING PROTEIN"/>
    <property type="match status" value="1"/>
</dbReference>
<sequence length="220" mass="25058">NNDKRFSKTIFEENSDSEYSNLKYSNLEYSSPELLIYELENSNEENFSNEKIELTEEEAKQLIYKNNEMLDLDMSNLDIANNSSISKQLDILNNRLKDVKNMNAYEYLYFLAALLGMLPLHKKGIGKALIVSEFLTETCGHLTITLIEISELNLSSTFLQKAQWNASDLLILVNNKAISIFEATYSNCVGVFVFDNSTNHNAFASDALCVKHMNLYSSDK</sequence>
<dbReference type="EMBL" id="CAJVQA010020397">
    <property type="protein sequence ID" value="CAG8763483.1"/>
    <property type="molecule type" value="Genomic_DNA"/>
</dbReference>
<gene>
    <name evidence="1" type="ORF">CPELLU_LOCUS15460</name>
</gene>
<proteinExistence type="predicted"/>
<feature type="non-terminal residue" evidence="1">
    <location>
        <position position="1"/>
    </location>
</feature>
<dbReference type="OrthoDB" id="2431949at2759"/>
<dbReference type="PANTHER" id="PTHR35871">
    <property type="entry name" value="EXPRESSED PROTEIN"/>
    <property type="match status" value="1"/>
</dbReference>
<dbReference type="AlphaFoldDB" id="A0A9N9J413"/>
<name>A0A9N9J413_9GLOM</name>
<organism evidence="1 2">
    <name type="scientific">Cetraspora pellucida</name>
    <dbReference type="NCBI Taxonomy" id="1433469"/>
    <lineage>
        <taxon>Eukaryota</taxon>
        <taxon>Fungi</taxon>
        <taxon>Fungi incertae sedis</taxon>
        <taxon>Mucoromycota</taxon>
        <taxon>Glomeromycotina</taxon>
        <taxon>Glomeromycetes</taxon>
        <taxon>Diversisporales</taxon>
        <taxon>Gigasporaceae</taxon>
        <taxon>Cetraspora</taxon>
    </lineage>
</organism>